<protein>
    <recommendedName>
        <fullName evidence="4 9">N-(5'-phosphoribosyl)anthranilate isomerase</fullName>
        <shortName evidence="9">PRAI</shortName>
        <ecNumber evidence="3 9">5.3.1.24</ecNumber>
    </recommendedName>
</protein>
<name>A0A8J2VDI2_9BACL</name>
<dbReference type="HAMAP" id="MF_00135">
    <property type="entry name" value="PRAI"/>
    <property type="match status" value="1"/>
</dbReference>
<evidence type="ECO:0000256" key="5">
    <source>
        <dbReference type="ARBA" id="ARBA00022605"/>
    </source>
</evidence>
<comment type="catalytic activity">
    <reaction evidence="1 9">
        <text>N-(5-phospho-beta-D-ribosyl)anthranilate = 1-(2-carboxyphenylamino)-1-deoxy-D-ribulose 5-phosphate</text>
        <dbReference type="Rhea" id="RHEA:21540"/>
        <dbReference type="ChEBI" id="CHEBI:18277"/>
        <dbReference type="ChEBI" id="CHEBI:58613"/>
        <dbReference type="EC" id="5.3.1.24"/>
    </reaction>
</comment>
<evidence type="ECO:0000256" key="8">
    <source>
        <dbReference type="ARBA" id="ARBA00023235"/>
    </source>
</evidence>
<dbReference type="AlphaFoldDB" id="A0A8J2VDI2"/>
<dbReference type="UniPathway" id="UPA00035">
    <property type="reaction ID" value="UER00042"/>
</dbReference>
<dbReference type="InterPro" id="IPR013785">
    <property type="entry name" value="Aldolase_TIM"/>
</dbReference>
<dbReference type="InterPro" id="IPR011060">
    <property type="entry name" value="RibuloseP-bd_barrel"/>
</dbReference>
<evidence type="ECO:0000256" key="6">
    <source>
        <dbReference type="ARBA" id="ARBA00022822"/>
    </source>
</evidence>
<keyword evidence="6 9" id="KW-0822">Tryptophan biosynthesis</keyword>
<comment type="pathway">
    <text evidence="2 9">Amino-acid biosynthesis; L-tryptophan biosynthesis; L-tryptophan from chorismate: step 3/5.</text>
</comment>
<keyword evidence="5 9" id="KW-0028">Amino-acid biosynthesis</keyword>
<feature type="domain" description="N-(5'phosphoribosyl) anthranilate isomerase (PRAI)" evidence="10">
    <location>
        <begin position="6"/>
        <end position="212"/>
    </location>
</feature>
<comment type="similarity">
    <text evidence="9">Belongs to the TrpF family.</text>
</comment>
<dbReference type="CDD" id="cd00405">
    <property type="entry name" value="PRAI"/>
    <property type="match status" value="1"/>
</dbReference>
<reference evidence="11" key="2">
    <citation type="submission" date="2020-09" db="EMBL/GenBank/DDBJ databases">
        <authorList>
            <person name="Sun Q."/>
            <person name="Zhou Y."/>
        </authorList>
    </citation>
    <scope>NUCLEOTIDE SEQUENCE</scope>
    <source>
        <strain evidence="11">CGMCC 1.15179</strain>
    </source>
</reference>
<dbReference type="EMBL" id="BMHQ01000003">
    <property type="protein sequence ID" value="GGE11363.1"/>
    <property type="molecule type" value="Genomic_DNA"/>
</dbReference>
<keyword evidence="7 9" id="KW-0057">Aromatic amino acid biosynthesis</keyword>
<gene>
    <name evidence="9 11" type="primary">trpF</name>
    <name evidence="11" type="ORF">GCM10011571_10900</name>
</gene>
<dbReference type="EC" id="5.3.1.24" evidence="3 9"/>
<dbReference type="RefSeq" id="WP_188646894.1">
    <property type="nucleotide sequence ID" value="NZ_BMHQ01000003.1"/>
</dbReference>
<accession>A0A8J2VDI2</accession>
<evidence type="ECO:0000256" key="3">
    <source>
        <dbReference type="ARBA" id="ARBA00012572"/>
    </source>
</evidence>
<evidence type="ECO:0000313" key="11">
    <source>
        <dbReference type="EMBL" id="GGE11363.1"/>
    </source>
</evidence>
<evidence type="ECO:0000256" key="7">
    <source>
        <dbReference type="ARBA" id="ARBA00023141"/>
    </source>
</evidence>
<reference evidence="11" key="1">
    <citation type="journal article" date="2014" name="Int. J. Syst. Evol. Microbiol.">
        <title>Complete genome sequence of Corynebacterium casei LMG S-19264T (=DSM 44701T), isolated from a smear-ripened cheese.</title>
        <authorList>
            <consortium name="US DOE Joint Genome Institute (JGI-PGF)"/>
            <person name="Walter F."/>
            <person name="Albersmeier A."/>
            <person name="Kalinowski J."/>
            <person name="Ruckert C."/>
        </authorList>
    </citation>
    <scope>NUCLEOTIDE SEQUENCE</scope>
    <source>
        <strain evidence="11">CGMCC 1.15179</strain>
    </source>
</reference>
<dbReference type="Proteomes" id="UP000625210">
    <property type="component" value="Unassembled WGS sequence"/>
</dbReference>
<evidence type="ECO:0000256" key="1">
    <source>
        <dbReference type="ARBA" id="ARBA00001164"/>
    </source>
</evidence>
<dbReference type="Gene3D" id="3.20.20.70">
    <property type="entry name" value="Aldolase class I"/>
    <property type="match status" value="1"/>
</dbReference>
<dbReference type="PANTHER" id="PTHR42894:SF1">
    <property type="entry name" value="N-(5'-PHOSPHORIBOSYL)ANTHRANILATE ISOMERASE"/>
    <property type="match status" value="1"/>
</dbReference>
<dbReference type="Pfam" id="PF00697">
    <property type="entry name" value="PRAI"/>
    <property type="match status" value="1"/>
</dbReference>
<evidence type="ECO:0000256" key="4">
    <source>
        <dbReference type="ARBA" id="ARBA00022272"/>
    </source>
</evidence>
<organism evidence="11 12">
    <name type="scientific">Marinithermofilum abyssi</name>
    <dbReference type="NCBI Taxonomy" id="1571185"/>
    <lineage>
        <taxon>Bacteria</taxon>
        <taxon>Bacillati</taxon>
        <taxon>Bacillota</taxon>
        <taxon>Bacilli</taxon>
        <taxon>Bacillales</taxon>
        <taxon>Thermoactinomycetaceae</taxon>
        <taxon>Marinithermofilum</taxon>
    </lineage>
</organism>
<keyword evidence="8 9" id="KW-0413">Isomerase</keyword>
<evidence type="ECO:0000256" key="2">
    <source>
        <dbReference type="ARBA" id="ARBA00004664"/>
    </source>
</evidence>
<keyword evidence="12" id="KW-1185">Reference proteome</keyword>
<dbReference type="GO" id="GO:0004640">
    <property type="term" value="F:phosphoribosylanthranilate isomerase activity"/>
    <property type="evidence" value="ECO:0007669"/>
    <property type="project" value="UniProtKB-UniRule"/>
</dbReference>
<sequence>MRTEIKMCGMQREEDLLPLQDLDVDYAGFILVPGRKRTVNPETAKRLKDALPAHVKSVGVMMNPEKQEAEWWQEQVSFDVLQFHGEETPGFCRWAKEELGVQVVKVMHMAPGAETPLRVDIVEAYATGVDAVLLDTVIGNTQGGTGKRFAWDRIPDLRAPWEERGIPVWTAGGIHPDNVAELLRAAPAGIDVSSGIETEGRKDPEKMRRLVERVRHYDKQAG</sequence>
<dbReference type="PANTHER" id="PTHR42894">
    <property type="entry name" value="N-(5'-PHOSPHORIBOSYL)ANTHRANILATE ISOMERASE"/>
    <property type="match status" value="1"/>
</dbReference>
<dbReference type="InterPro" id="IPR044643">
    <property type="entry name" value="TrpF_fam"/>
</dbReference>
<proteinExistence type="inferred from homology"/>
<comment type="caution">
    <text evidence="11">The sequence shown here is derived from an EMBL/GenBank/DDBJ whole genome shotgun (WGS) entry which is preliminary data.</text>
</comment>
<dbReference type="InterPro" id="IPR001240">
    <property type="entry name" value="PRAI_dom"/>
</dbReference>
<evidence type="ECO:0000256" key="9">
    <source>
        <dbReference type="HAMAP-Rule" id="MF_00135"/>
    </source>
</evidence>
<dbReference type="SUPFAM" id="SSF51366">
    <property type="entry name" value="Ribulose-phoshate binding barrel"/>
    <property type="match status" value="1"/>
</dbReference>
<evidence type="ECO:0000259" key="10">
    <source>
        <dbReference type="Pfam" id="PF00697"/>
    </source>
</evidence>
<evidence type="ECO:0000313" key="12">
    <source>
        <dbReference type="Proteomes" id="UP000625210"/>
    </source>
</evidence>
<dbReference type="GO" id="GO:0000162">
    <property type="term" value="P:L-tryptophan biosynthetic process"/>
    <property type="evidence" value="ECO:0007669"/>
    <property type="project" value="UniProtKB-UniRule"/>
</dbReference>